<organism evidence="1 4">
    <name type="scientific">Adineta steineri</name>
    <dbReference type="NCBI Taxonomy" id="433720"/>
    <lineage>
        <taxon>Eukaryota</taxon>
        <taxon>Metazoa</taxon>
        <taxon>Spiralia</taxon>
        <taxon>Gnathifera</taxon>
        <taxon>Rotifera</taxon>
        <taxon>Eurotatoria</taxon>
        <taxon>Bdelloidea</taxon>
        <taxon>Adinetida</taxon>
        <taxon>Adinetidae</taxon>
        <taxon>Adineta</taxon>
    </lineage>
</organism>
<name>A0A813V4H1_9BILA</name>
<dbReference type="InterPro" id="IPR032675">
    <property type="entry name" value="LRR_dom_sf"/>
</dbReference>
<sequence length="551" mass="65063">MSISKLEDLANEILLDIFDYIRPFELIHTFHMLNNRFEILITQQKMSINLSTNLSFNDFNKYCSNILIPYSSSIHAIYLSNVETCGGIKLFLMKFSPIEITFPNLHTMSFIEPNINDYKQIIKIQHLTSIHIKCNKMFEQQIHPAFLFDDSHLETCILSYDDVLFVNKLRPNSSLTRLILDGFYINDLHTLFHFFPSLDHLTVHRLAVNFQGFLPPFNIPFQTLRTLKLNCLYTVRFEYITYLLSFLPQLYRFTLIAIGIDFINSEQWIEILTLLKHLRFLVFDIKAVADIFDDELVSSFQTPFWNQWSISIDYSQDNKKYHLFTVPYRRCSFISTIHCLPIIEAPYNTFNSVTDLYLKTNMPMENYAQRTYPNVCALQIYENAIVTVNYSTLFTQLFTMLNLHKLVHFELFIPLPTDTFLALLKLTPCLRYFKTDYAILMTITDCFQNNDVCCELHDKLDKFVLRREPLPIIQSDRFLEIFSDLKHLRINLNTIHDLRQVASKFIKYMTKLVTLHIYLVGSNESTDTLEWEGIINNISYEIAKRHIKIWK</sequence>
<dbReference type="EMBL" id="CAJNOI010000020">
    <property type="protein sequence ID" value="CAF0831468.1"/>
    <property type="molecule type" value="Genomic_DNA"/>
</dbReference>
<dbReference type="AlphaFoldDB" id="A0A813V4H1"/>
<dbReference type="SUPFAM" id="SSF52058">
    <property type="entry name" value="L domain-like"/>
    <property type="match status" value="1"/>
</dbReference>
<protein>
    <recommendedName>
        <fullName evidence="5">F-box domain-containing protein</fullName>
    </recommendedName>
</protein>
<accession>A0A813V4H1</accession>
<dbReference type="Proteomes" id="UP000663832">
    <property type="component" value="Unassembled WGS sequence"/>
</dbReference>
<evidence type="ECO:0000313" key="1">
    <source>
        <dbReference type="EMBL" id="CAF0831468.1"/>
    </source>
</evidence>
<dbReference type="Gene3D" id="3.80.10.10">
    <property type="entry name" value="Ribonuclease Inhibitor"/>
    <property type="match status" value="1"/>
</dbReference>
<evidence type="ECO:0000313" key="3">
    <source>
        <dbReference type="Proteomes" id="UP000663832"/>
    </source>
</evidence>
<evidence type="ECO:0008006" key="5">
    <source>
        <dbReference type="Google" id="ProtNLM"/>
    </source>
</evidence>
<evidence type="ECO:0000313" key="2">
    <source>
        <dbReference type="EMBL" id="CAF1349210.1"/>
    </source>
</evidence>
<dbReference type="OrthoDB" id="9981552at2759"/>
<comment type="caution">
    <text evidence="1">The sequence shown here is derived from an EMBL/GenBank/DDBJ whole genome shotgun (WGS) entry which is preliminary data.</text>
</comment>
<gene>
    <name evidence="1" type="ORF">BJG266_LOCUS6808</name>
    <name evidence="2" type="ORF">QVE165_LOCUS33888</name>
</gene>
<evidence type="ECO:0000313" key="4">
    <source>
        <dbReference type="Proteomes" id="UP000663877"/>
    </source>
</evidence>
<proteinExistence type="predicted"/>
<keyword evidence="3" id="KW-1185">Reference proteome</keyword>
<dbReference type="EMBL" id="CAJNOM010000314">
    <property type="protein sequence ID" value="CAF1349210.1"/>
    <property type="molecule type" value="Genomic_DNA"/>
</dbReference>
<dbReference type="Proteomes" id="UP000663877">
    <property type="component" value="Unassembled WGS sequence"/>
</dbReference>
<reference evidence="1" key="1">
    <citation type="submission" date="2021-02" db="EMBL/GenBank/DDBJ databases">
        <authorList>
            <person name="Nowell W R."/>
        </authorList>
    </citation>
    <scope>NUCLEOTIDE SEQUENCE</scope>
</reference>